<dbReference type="PANTHER" id="PTHR11731:SF193">
    <property type="entry name" value="DIPEPTIDYL PEPTIDASE 9"/>
    <property type="match status" value="1"/>
</dbReference>
<feature type="compositionally biased region" description="Basic and acidic residues" evidence="1">
    <location>
        <begin position="74"/>
        <end position="83"/>
    </location>
</feature>
<dbReference type="InterPro" id="IPR029058">
    <property type="entry name" value="AB_hydrolase_fold"/>
</dbReference>
<accession>A0ABP8Q079</accession>
<dbReference type="EMBL" id="BAABHF010000019">
    <property type="protein sequence ID" value="GAA4495598.1"/>
    <property type="molecule type" value="Genomic_DNA"/>
</dbReference>
<comment type="caution">
    <text evidence="4">The sequence shown here is derived from an EMBL/GenBank/DDBJ whole genome shotgun (WGS) entry which is preliminary data.</text>
</comment>
<sequence length="694" mass="74798">MTPDLPRQHARTRRFSLGVPRSFTVSPDGRRVVFLRSRHGSDPITGLWEFDVTAGAERLITDPGDAAEDLSPEEATRRERAREQSTGVTAYATDRAVTRAAYALSGRLWLADLAAPRVTELPATGPVAAPRPDPLGSTVAYVSGGALRVIGADGSGDRALATPEGPEVTYGLPEHVAAESMGRDRGFWWAPDGSRLLVARVDTAPVRRWYIANPADPAEPPAEIAYPAAGTRNADVSLWIVGLDGGRVAVDWDRAAFEYVTAVCWSGPEPLIAVQSRDQKTMRVLAVDPLTGTTRPRREDTDPYWVQIVPGVPALTGDGRLVWTADLDDSRRLLVDDVPVTPPGLQVREVLGVDGETVLFTASAEPTEIGLWTYAPGAGAVPFADAPGVHHGHRAGGTTVVVAQSLHHDGVRVTVHRDGRPASSITSRAERPVLTPKVELLRAGERELRTAVLFPTGHIPGSRRLPVLMDPYGGPAGQRVLAARNQYPVSQWFADRGFAVVVADGRGTPGRGPAWEREIYGDRAALALTDQVDALRAAAARHPDLDLSRVGIRGWSFGGFLAALAVLREPDVFHAAVAGAPVTDQRLYDTHWNERFLGHPDENPGAYDRSSLLADAEHLRRPLMLIHGLADDNVFAAHTLRLSSALTAAGRPHTVLPLPNATHMTPQEEIAENVLLLQAEFLERALGTDARHPD</sequence>
<evidence type="ECO:0000259" key="3">
    <source>
        <dbReference type="Pfam" id="PF00930"/>
    </source>
</evidence>
<evidence type="ECO:0000313" key="5">
    <source>
        <dbReference type="Proteomes" id="UP001500503"/>
    </source>
</evidence>
<feature type="region of interest" description="Disordered" evidence="1">
    <location>
        <begin position="61"/>
        <end position="87"/>
    </location>
</feature>
<evidence type="ECO:0000259" key="2">
    <source>
        <dbReference type="Pfam" id="PF00326"/>
    </source>
</evidence>
<dbReference type="Gene3D" id="3.40.50.1820">
    <property type="entry name" value="alpha/beta hydrolase"/>
    <property type="match status" value="1"/>
</dbReference>
<feature type="domain" description="Peptidase S9 prolyl oligopeptidase catalytic" evidence="2">
    <location>
        <begin position="490"/>
        <end position="687"/>
    </location>
</feature>
<dbReference type="PANTHER" id="PTHR11731">
    <property type="entry name" value="PROTEASE FAMILY S9B,C DIPEPTIDYL-PEPTIDASE IV-RELATED"/>
    <property type="match status" value="1"/>
</dbReference>
<dbReference type="Pfam" id="PF00326">
    <property type="entry name" value="Peptidase_S9"/>
    <property type="match status" value="1"/>
</dbReference>
<keyword evidence="5" id="KW-1185">Reference proteome</keyword>
<name>A0ABP8Q079_9ACTN</name>
<organism evidence="4 5">
    <name type="scientific">Actinoallomurus oryzae</name>
    <dbReference type="NCBI Taxonomy" id="502180"/>
    <lineage>
        <taxon>Bacteria</taxon>
        <taxon>Bacillati</taxon>
        <taxon>Actinomycetota</taxon>
        <taxon>Actinomycetes</taxon>
        <taxon>Streptosporangiales</taxon>
        <taxon>Thermomonosporaceae</taxon>
        <taxon>Actinoallomurus</taxon>
    </lineage>
</organism>
<evidence type="ECO:0000256" key="1">
    <source>
        <dbReference type="SAM" id="MobiDB-lite"/>
    </source>
</evidence>
<proteinExistence type="predicted"/>
<dbReference type="InterPro" id="IPR050278">
    <property type="entry name" value="Serine_Prot_S9B/DPPIV"/>
</dbReference>
<gene>
    <name evidence="4" type="ORF">GCM10023191_036510</name>
</gene>
<evidence type="ECO:0000313" key="4">
    <source>
        <dbReference type="EMBL" id="GAA4495598.1"/>
    </source>
</evidence>
<dbReference type="Proteomes" id="UP001500503">
    <property type="component" value="Unassembled WGS sequence"/>
</dbReference>
<dbReference type="InterPro" id="IPR002469">
    <property type="entry name" value="Peptidase_S9B_N"/>
</dbReference>
<dbReference type="SUPFAM" id="SSF82171">
    <property type="entry name" value="DPP6 N-terminal domain-like"/>
    <property type="match status" value="1"/>
</dbReference>
<dbReference type="SUPFAM" id="SSF53474">
    <property type="entry name" value="alpha/beta-Hydrolases"/>
    <property type="match status" value="1"/>
</dbReference>
<dbReference type="InterPro" id="IPR011659">
    <property type="entry name" value="WD40"/>
</dbReference>
<dbReference type="Pfam" id="PF07676">
    <property type="entry name" value="PD40"/>
    <property type="match status" value="1"/>
</dbReference>
<dbReference type="InterPro" id="IPR001375">
    <property type="entry name" value="Peptidase_S9_cat"/>
</dbReference>
<dbReference type="Pfam" id="PF00930">
    <property type="entry name" value="DPPIV_N"/>
    <property type="match status" value="1"/>
</dbReference>
<dbReference type="Gene3D" id="2.140.10.30">
    <property type="entry name" value="Dipeptidylpeptidase IV, N-terminal domain"/>
    <property type="match status" value="1"/>
</dbReference>
<dbReference type="RefSeq" id="WP_345465035.1">
    <property type="nucleotide sequence ID" value="NZ_BAABHF010000019.1"/>
</dbReference>
<feature type="domain" description="Dipeptidylpeptidase IV N-terminal" evidence="3">
    <location>
        <begin position="102"/>
        <end position="369"/>
    </location>
</feature>
<protein>
    <submittedName>
        <fullName evidence="4">Prolyl oligopeptidase family serine peptidase</fullName>
    </submittedName>
</protein>
<reference evidence="5" key="1">
    <citation type="journal article" date="2019" name="Int. J. Syst. Evol. Microbiol.">
        <title>The Global Catalogue of Microorganisms (GCM) 10K type strain sequencing project: providing services to taxonomists for standard genome sequencing and annotation.</title>
        <authorList>
            <consortium name="The Broad Institute Genomics Platform"/>
            <consortium name="The Broad Institute Genome Sequencing Center for Infectious Disease"/>
            <person name="Wu L."/>
            <person name="Ma J."/>
        </authorList>
    </citation>
    <scope>NUCLEOTIDE SEQUENCE [LARGE SCALE GENOMIC DNA]</scope>
    <source>
        <strain evidence="5">JCM 17933</strain>
    </source>
</reference>